<organism evidence="1 2">
    <name type="scientific">Rubellimicrobium mesophilum DSM 19309</name>
    <dbReference type="NCBI Taxonomy" id="442562"/>
    <lineage>
        <taxon>Bacteria</taxon>
        <taxon>Pseudomonadati</taxon>
        <taxon>Pseudomonadota</taxon>
        <taxon>Alphaproteobacteria</taxon>
        <taxon>Rhodobacterales</taxon>
        <taxon>Roseobacteraceae</taxon>
        <taxon>Rubellimicrobium</taxon>
    </lineage>
</organism>
<dbReference type="Proteomes" id="UP000019666">
    <property type="component" value="Unassembled WGS sequence"/>
</dbReference>
<dbReference type="EMBL" id="AOSK01000062">
    <property type="protein sequence ID" value="EYD75979.1"/>
    <property type="molecule type" value="Genomic_DNA"/>
</dbReference>
<proteinExistence type="predicted"/>
<protein>
    <submittedName>
        <fullName evidence="1">Uncharacterized protein</fullName>
    </submittedName>
</protein>
<evidence type="ECO:0000313" key="1">
    <source>
        <dbReference type="EMBL" id="EYD75979.1"/>
    </source>
</evidence>
<accession>A0A017HQD6</accession>
<keyword evidence="2" id="KW-1185">Reference proteome</keyword>
<dbReference type="AlphaFoldDB" id="A0A017HQD6"/>
<name>A0A017HQD6_9RHOB</name>
<comment type="caution">
    <text evidence="1">The sequence shown here is derived from an EMBL/GenBank/DDBJ whole genome shotgun (WGS) entry which is preliminary data.</text>
</comment>
<evidence type="ECO:0000313" key="2">
    <source>
        <dbReference type="Proteomes" id="UP000019666"/>
    </source>
</evidence>
<sequence length="79" mass="8228">MLAFVEAQAPRDCARLGILQAEHMRLSSRAKAAGMDDESALASEAAAGIAALEVEIGLVLGALSARNGELARLRDALRP</sequence>
<dbReference type="HOGENOM" id="CLU_2603869_0_0_5"/>
<gene>
    <name evidence="1" type="ORF">Rumeso_02408</name>
</gene>
<reference evidence="1 2" key="1">
    <citation type="submission" date="2013-02" db="EMBL/GenBank/DDBJ databases">
        <authorList>
            <person name="Fiebig A."/>
            <person name="Goeker M."/>
            <person name="Klenk H.-P.P."/>
        </authorList>
    </citation>
    <scope>NUCLEOTIDE SEQUENCE [LARGE SCALE GENOMIC DNA]</scope>
    <source>
        <strain evidence="1 2">DSM 19309</strain>
    </source>
</reference>